<dbReference type="PANTHER" id="PTHR42899:SF1">
    <property type="entry name" value="SPERMATOGENESIS-ASSOCIATED PROTEIN 20"/>
    <property type="match status" value="1"/>
</dbReference>
<dbReference type="PANTHER" id="PTHR42899">
    <property type="entry name" value="SPERMATOGENESIS-ASSOCIATED PROTEIN 20"/>
    <property type="match status" value="1"/>
</dbReference>
<dbReference type="CDD" id="cd02955">
    <property type="entry name" value="SSP411"/>
    <property type="match status" value="1"/>
</dbReference>
<dbReference type="PhylomeDB" id="T1JDB8"/>
<dbReference type="Proteomes" id="UP000014500">
    <property type="component" value="Unassembled WGS sequence"/>
</dbReference>
<feature type="domain" description="Spermatogenesis-associated protein 20-like TRX" evidence="1">
    <location>
        <begin position="61"/>
        <end position="221"/>
    </location>
</feature>
<dbReference type="EnsemblMetazoa" id="SMAR011794-RA">
    <property type="protein sequence ID" value="SMAR011794-PA"/>
    <property type="gene ID" value="SMAR011794"/>
</dbReference>
<dbReference type="SUPFAM" id="SSF52833">
    <property type="entry name" value="Thioredoxin-like"/>
    <property type="match status" value="1"/>
</dbReference>
<dbReference type="InterPro" id="IPR036249">
    <property type="entry name" value="Thioredoxin-like_sf"/>
</dbReference>
<dbReference type="GO" id="GO:0005975">
    <property type="term" value="P:carbohydrate metabolic process"/>
    <property type="evidence" value="ECO:0007669"/>
    <property type="project" value="InterPro"/>
</dbReference>
<evidence type="ECO:0000313" key="2">
    <source>
        <dbReference type="EnsemblMetazoa" id="SMAR011794-PA"/>
    </source>
</evidence>
<dbReference type="OMA" id="PFYFGTY"/>
<dbReference type="InterPro" id="IPR004879">
    <property type="entry name" value="Ssp411-like_TRX"/>
</dbReference>
<protein>
    <recommendedName>
        <fullName evidence="1">Spermatogenesis-associated protein 20-like TRX domain-containing protein</fullName>
    </recommendedName>
</protein>
<dbReference type="HOGENOM" id="CLU_014051_4_1_1"/>
<evidence type="ECO:0000313" key="3">
    <source>
        <dbReference type="Proteomes" id="UP000014500"/>
    </source>
</evidence>
<sequence>MTIFFRTASCSKLKKNVLMLGYISSYIRQTALTTNLRYRHIIHRMASGSSANTGANIAIGNKLQDAKSPYLLQHATNPVNWYPWGSEALDKAKQENKIIFLSVGYSTCHWCHVMEKESFEDNEVAKIMNKYFISVKVDREERPDIDKVYMTYVQATTGSGGWPMSVWLTPDLKPIYGGTYFPPSDNYLNQPSFTTVLIGIAKQWDEDKTRIEQSGNIIVDAILKENSHLVKSEAIPSSSYIHKAYQQLSNTFDAKFGGFKTAPKFPQPVNIKFLLNLYNSKPNSAEGKRSLEMCLHTLKMMSKGGIHDHICQGFHRYSTDNEWHVPHFEKMLYDQGQLAEVYTDAYQITKDALFKEIAYDILTYVSRDLGDKSGGFYSAEDADSLPTHDAREKKEGAFCVWTKAELIQLLNTPVDGKRGVMLYDVFCEYYNVKETGNVDPRKDPHNELKNQNVLCTPKSLHEVAKSLKMDAETVEKSLTKARDVLSKKRSERPKPHLDNKMIAAWNGLMITAFAKAGQVFGDDSLIARAASAATFLETKLYDQTWKILRRSCYVDLTGEVVHHGSSLNGYSEDYVFTIDGLLNLFEATGDVKWLDLAITLQEHLDQSFWDEEQGGYFQTDGKDSSVILRLKDDQDGAQPSSNSIAVMNLLRLSELLSNSDMRTRAENIFKIFNMQLKALPLSLPLLLSGLILFQSTWKRVIIVGDKTASTTSSLIRTSRSLYMPNKVIVLVDSSKDHPLYEKIGVNDQIKAAANTPTAFVCRGKTCTLPVTTPDKFEELLKE</sequence>
<dbReference type="InterPro" id="IPR012341">
    <property type="entry name" value="6hp_glycosidase-like_sf"/>
</dbReference>
<dbReference type="Gene3D" id="1.50.10.10">
    <property type="match status" value="1"/>
</dbReference>
<dbReference type="SUPFAM" id="SSF48208">
    <property type="entry name" value="Six-hairpin glycosidases"/>
    <property type="match status" value="1"/>
</dbReference>
<keyword evidence="3" id="KW-1185">Reference proteome</keyword>
<dbReference type="eggNOG" id="KOG2244">
    <property type="taxonomic scope" value="Eukaryota"/>
</dbReference>
<reference evidence="2" key="2">
    <citation type="submission" date="2015-02" db="UniProtKB">
        <authorList>
            <consortium name="EnsemblMetazoa"/>
        </authorList>
    </citation>
    <scope>IDENTIFICATION</scope>
</reference>
<dbReference type="InterPro" id="IPR024705">
    <property type="entry name" value="Ssp411"/>
</dbReference>
<evidence type="ECO:0000259" key="1">
    <source>
        <dbReference type="Pfam" id="PF03190"/>
    </source>
</evidence>
<name>T1JDB8_STRMM</name>
<dbReference type="AlphaFoldDB" id="T1JDB8"/>
<accession>T1JDB8</accession>
<proteinExistence type="predicted"/>
<reference evidence="3" key="1">
    <citation type="submission" date="2011-05" db="EMBL/GenBank/DDBJ databases">
        <authorList>
            <person name="Richards S.R."/>
            <person name="Qu J."/>
            <person name="Jiang H."/>
            <person name="Jhangiani S.N."/>
            <person name="Agravi P."/>
            <person name="Goodspeed R."/>
            <person name="Gross S."/>
            <person name="Mandapat C."/>
            <person name="Jackson L."/>
            <person name="Mathew T."/>
            <person name="Pu L."/>
            <person name="Thornton R."/>
            <person name="Saada N."/>
            <person name="Wilczek-Boney K.B."/>
            <person name="Lee S."/>
            <person name="Kovar C."/>
            <person name="Wu Y."/>
            <person name="Scherer S.E."/>
            <person name="Worley K.C."/>
            <person name="Muzny D.M."/>
            <person name="Gibbs R."/>
        </authorList>
    </citation>
    <scope>NUCLEOTIDE SEQUENCE</scope>
    <source>
        <strain evidence="3">Brora</strain>
    </source>
</reference>
<dbReference type="STRING" id="126957.T1JDB8"/>
<dbReference type="Pfam" id="PF03190">
    <property type="entry name" value="Thioredox_DsbH"/>
    <property type="match status" value="1"/>
</dbReference>
<dbReference type="PIRSF" id="PIRSF006402">
    <property type="entry name" value="UCP006402_thioredoxin"/>
    <property type="match status" value="1"/>
</dbReference>
<organism evidence="2 3">
    <name type="scientific">Strigamia maritima</name>
    <name type="common">European centipede</name>
    <name type="synonym">Geophilus maritimus</name>
    <dbReference type="NCBI Taxonomy" id="126957"/>
    <lineage>
        <taxon>Eukaryota</taxon>
        <taxon>Metazoa</taxon>
        <taxon>Ecdysozoa</taxon>
        <taxon>Arthropoda</taxon>
        <taxon>Myriapoda</taxon>
        <taxon>Chilopoda</taxon>
        <taxon>Pleurostigmophora</taxon>
        <taxon>Geophilomorpha</taxon>
        <taxon>Linotaeniidae</taxon>
        <taxon>Strigamia</taxon>
    </lineage>
</organism>
<dbReference type="InterPro" id="IPR008928">
    <property type="entry name" value="6-hairpin_glycosidase_sf"/>
</dbReference>
<dbReference type="EMBL" id="JH432102">
    <property type="status" value="NOT_ANNOTATED_CDS"/>
    <property type="molecule type" value="Genomic_DNA"/>
</dbReference>
<dbReference type="Gene3D" id="3.40.30.10">
    <property type="entry name" value="Glutaredoxin"/>
    <property type="match status" value="1"/>
</dbReference>